<reference evidence="3 4" key="1">
    <citation type="journal article" date="2014" name="Genome Announc.">
        <title>Genome sequence of the basidiomycetous fungus Pseudozyma aphidis DSM70725, an efficient producer of biosurfactant mannosylerythritol lipids.</title>
        <authorList>
            <person name="Lorenz S."/>
            <person name="Guenther M."/>
            <person name="Grumaz C."/>
            <person name="Rupp S."/>
            <person name="Zibek S."/>
            <person name="Sohn K."/>
        </authorList>
    </citation>
    <scope>NUCLEOTIDE SEQUENCE [LARGE SCALE GENOMIC DNA]</scope>
    <source>
        <strain evidence="4">ATCC 32657 / CBS 517.83 / DSM 70725 / JCM 10318 / NBRC 10182 / NRRL Y-7954 / St-0401</strain>
    </source>
</reference>
<evidence type="ECO:0000313" key="4">
    <source>
        <dbReference type="Proteomes" id="UP000019462"/>
    </source>
</evidence>
<gene>
    <name evidence="3" type="ORF">PaG_01412</name>
</gene>
<comment type="caution">
    <text evidence="3">The sequence shown here is derived from an EMBL/GenBank/DDBJ whole genome shotgun (WGS) entry which is preliminary data.</text>
</comment>
<dbReference type="EMBL" id="AWNI01000007">
    <property type="protein sequence ID" value="ETS64176.1"/>
    <property type="molecule type" value="Genomic_DNA"/>
</dbReference>
<proteinExistence type="predicted"/>
<keyword evidence="4" id="KW-1185">Reference proteome</keyword>
<feature type="compositionally biased region" description="Polar residues" evidence="1">
    <location>
        <begin position="817"/>
        <end position="836"/>
    </location>
</feature>
<organism evidence="3 4">
    <name type="scientific">Moesziomyces aphidis</name>
    <name type="common">Pseudozyma aphidis</name>
    <dbReference type="NCBI Taxonomy" id="84754"/>
    <lineage>
        <taxon>Eukaryota</taxon>
        <taxon>Fungi</taxon>
        <taxon>Dikarya</taxon>
        <taxon>Basidiomycota</taxon>
        <taxon>Ustilaginomycotina</taxon>
        <taxon>Ustilaginomycetes</taxon>
        <taxon>Ustilaginales</taxon>
        <taxon>Ustilaginaceae</taxon>
        <taxon>Moesziomyces</taxon>
    </lineage>
</organism>
<keyword evidence="2" id="KW-0732">Signal</keyword>
<evidence type="ECO:0000313" key="3">
    <source>
        <dbReference type="EMBL" id="ETS64176.1"/>
    </source>
</evidence>
<dbReference type="OrthoDB" id="2555950at2759"/>
<feature type="chain" id="PRO_5004833288" evidence="2">
    <location>
        <begin position="22"/>
        <end position="1275"/>
    </location>
</feature>
<feature type="compositionally biased region" description="Low complexity" evidence="1">
    <location>
        <begin position="890"/>
        <end position="902"/>
    </location>
</feature>
<feature type="region of interest" description="Disordered" evidence="1">
    <location>
        <begin position="783"/>
        <end position="836"/>
    </location>
</feature>
<evidence type="ECO:0000256" key="1">
    <source>
        <dbReference type="SAM" id="MobiDB-lite"/>
    </source>
</evidence>
<feature type="region of interest" description="Disordered" evidence="1">
    <location>
        <begin position="855"/>
        <end position="944"/>
    </location>
</feature>
<sequence length="1275" mass="137761">MRGRLCFVLGLLFATLAVVTSVPLVRDVDALQHVAEQGSLGLDKPTLAGEQDESPDDPLFKRDTDAGVAAKPPSTNRELSRLLRPEALGGATRDKLIVNTMDVLHGRLLAVKLPGRGLDSGVINRMMQQDKDFLVEGAGGKLWRFINQGGRHFKPISLPASDMLQGSLRTGPALATPSHALADSGRSTIGSRLWARVRELFNKLPDSITAVPVGRLGKRDSGLSDPPSTDREMARLLRPSALGAPVHDRLLLSTKPVLGGDYLAVQLPGKGYDAQTINVLMQQDRHFFVEGKDGKLWQFVNAGDRTFSPRAVSQPGMHFFKDSPVRSGSTHAVPTYVHKFDRGLKGSLSRAWSRIRAPFTKTKLPEAVQAVPLSKIVKRAGGEEPRIVAPPSTDGEMARLLRAEALASPTYGQVAVRPVELLQGHFLAVKLPGNGWDAQILNPMMKQDKHFFVEGKGGRVWQFVNTGNRVFRPEAMPHSKMSFVRDALAEPTVRVPNFAYAPESASSSGLLGRIKGVFSKLPEGVEAVHVPLRKRAKPEVQPKVQAIIPPPSSNYEMAQLLRPSALGGAVGKVSVKPIKLRQLGLVAVKLPGSGYDSAVLNKMMQQDKDFLVEGKDGKVWKFVRNGEGVFTPRYVSSLRGLFNGPGMQKATVTTPKTMQYLPQVSPIERVWVASESAETAERLPHRQRGISETATMMPSVLMKGGLFASSCASRALDEDIKHPNLPRTLHPSLIFPIAFVRSFPLIMLPKPSIGLGGRWSAFLLVVLLFCVVTAVPIAHTKRADTTGAPDAASGPATLQRSSSAPRIETASDGATALQRSTSAPRLSTGSDAGSLAQPLSSLAHTESDVGHSFKTALDSEDWTPPSTPRTPPRYPPGVEGEGWTRLRSVEPSSPASQSEQSAGRGEYPNTSPSSSASSAGGAADIHPEQPVVPAPRFPGMRDGDAPRLMQAQRLPNGALDSQLSGAANANIMRELKQTGTVVVSMEDPASVGGMRLYEYTLGRFGPERTRVPVTTMFLEEVRHLETGAPLAATGGRVTIPRPIVPAEPAATGWRGKLASAREALRKTKDAIAVGLDPRLEHVYTTRGVPAIYGRTDPILGKTIPVEARRLAQEFGQVRVFYDLYRPWDQTKLVYRGGVVRKGELAPESAFKAVVVPREQALPLPKAWQGHEDMAQDALTRIKAMEAGQYAKDVPPRWPSKLRQTLRDRWAAFRTPAAAASPANVGEAARPGFKAAAKGVWDKITASATELKNKVAAWRPSMPSSDLLSAMRPAHL</sequence>
<feature type="region of interest" description="Disordered" evidence="1">
    <location>
        <begin position="42"/>
        <end position="76"/>
    </location>
</feature>
<dbReference type="AlphaFoldDB" id="W3VTR2"/>
<protein>
    <submittedName>
        <fullName evidence="3">Uncharacterized protein</fullName>
    </submittedName>
</protein>
<dbReference type="HOGENOM" id="CLU_263591_0_0_1"/>
<feature type="signal peptide" evidence="2">
    <location>
        <begin position="1"/>
        <end position="21"/>
    </location>
</feature>
<accession>W3VTR2</accession>
<evidence type="ECO:0000256" key="2">
    <source>
        <dbReference type="SAM" id="SignalP"/>
    </source>
</evidence>
<dbReference type="Proteomes" id="UP000019462">
    <property type="component" value="Unassembled WGS sequence"/>
</dbReference>
<feature type="compositionally biased region" description="Pro residues" evidence="1">
    <location>
        <begin position="865"/>
        <end position="875"/>
    </location>
</feature>
<name>W3VTR2_MOEAP</name>
<feature type="compositionally biased region" description="Low complexity" evidence="1">
    <location>
        <begin position="913"/>
        <end position="923"/>
    </location>
</feature>